<gene>
    <name evidence="3" type="ordered locus">Awo_c14070</name>
</gene>
<dbReference type="RefSeq" id="WP_014355794.1">
    <property type="nucleotide sequence ID" value="NC_016894.1"/>
</dbReference>
<accession>H6LF91</accession>
<dbReference type="PANTHER" id="PTHR44757:SF2">
    <property type="entry name" value="BIOFILM ARCHITECTURE MAINTENANCE PROTEIN MBAA"/>
    <property type="match status" value="1"/>
</dbReference>
<dbReference type="PROSITE" id="PS50887">
    <property type="entry name" value="GGDEF"/>
    <property type="match status" value="1"/>
</dbReference>
<dbReference type="InterPro" id="IPR052155">
    <property type="entry name" value="Biofilm_reg_signaling"/>
</dbReference>
<evidence type="ECO:0000313" key="3">
    <source>
        <dbReference type="EMBL" id="AFA48191.1"/>
    </source>
</evidence>
<protein>
    <submittedName>
        <fullName evidence="3">Response regulator-like protein</fullName>
    </submittedName>
</protein>
<evidence type="ECO:0000259" key="1">
    <source>
        <dbReference type="PROSITE" id="PS50113"/>
    </source>
</evidence>
<dbReference type="NCBIfam" id="TIGR00254">
    <property type="entry name" value="GGDEF"/>
    <property type="match status" value="1"/>
</dbReference>
<dbReference type="InterPro" id="IPR013656">
    <property type="entry name" value="PAS_4"/>
</dbReference>
<sequence length="305" mass="35175">MKSNYLDTLLSDKNYFDIEMLKLLIKSIPANVFFKDNNCRYQMVNYICDELNQGGDEWTILGKTDFEVQNDPQLAEFYYQDDKKIIATQQGSHFISEVKFGGERHYYEITKEPVIDVEGNVLGIIGIVKDITECKKRQEEFRVISITDRLTGLYNRNYYEQKIIDLSQTNYSSLSIIMCDTNGLKFLNDNFGHHIGDELLKKTASIMKKIIGDSGEIARIGGDEFICFCIDCSESQCIKMINKIKETEKNTKSLFFPISNAYGYVTISGKDKDLKAAISKAEKSMYRNKKIEKVDYLRKLSRLLD</sequence>
<dbReference type="Gene3D" id="3.30.70.270">
    <property type="match status" value="1"/>
</dbReference>
<dbReference type="PANTHER" id="PTHR44757">
    <property type="entry name" value="DIGUANYLATE CYCLASE DGCP"/>
    <property type="match status" value="1"/>
</dbReference>
<dbReference type="InterPro" id="IPR000014">
    <property type="entry name" value="PAS"/>
</dbReference>
<name>H6LF91_ACEWD</name>
<dbReference type="AlphaFoldDB" id="H6LF91"/>
<dbReference type="InterPro" id="IPR035965">
    <property type="entry name" value="PAS-like_dom_sf"/>
</dbReference>
<dbReference type="SUPFAM" id="SSF55785">
    <property type="entry name" value="PYP-like sensor domain (PAS domain)"/>
    <property type="match status" value="1"/>
</dbReference>
<dbReference type="KEGG" id="awo:Awo_c14070"/>
<dbReference type="InterPro" id="IPR000700">
    <property type="entry name" value="PAS-assoc_C"/>
</dbReference>
<reference evidence="3 4" key="2">
    <citation type="journal article" date="2012" name="PLoS ONE">
        <title>An ancient pathway combining carbon dioxide fixation with the generation and utilization of a sodium ion gradient for ATP synthesis.</title>
        <authorList>
            <person name="Poehlein A."/>
            <person name="Schmidt S."/>
            <person name="Kaster A.K."/>
            <person name="Goenrich M."/>
            <person name="Vollmers J."/>
            <person name="Thurmer A."/>
            <person name="Bertsch J."/>
            <person name="Schuchmann K."/>
            <person name="Voigt B."/>
            <person name="Hecker M."/>
            <person name="Daniel R."/>
            <person name="Thauer R.K."/>
            <person name="Gottschalk G."/>
            <person name="Muller V."/>
        </authorList>
    </citation>
    <scope>NUCLEOTIDE SEQUENCE [LARGE SCALE GENOMIC DNA]</scope>
    <source>
        <strain evidence="4">ATCC 29683 / DSM 1030 / JCM 2381 / KCTC 1655 / WB1</strain>
    </source>
</reference>
<dbReference type="Pfam" id="PF08448">
    <property type="entry name" value="PAS_4"/>
    <property type="match status" value="1"/>
</dbReference>
<feature type="domain" description="GGDEF" evidence="2">
    <location>
        <begin position="172"/>
        <end position="302"/>
    </location>
</feature>
<dbReference type="NCBIfam" id="TIGR00229">
    <property type="entry name" value="sensory_box"/>
    <property type="match status" value="1"/>
</dbReference>
<dbReference type="CDD" id="cd01949">
    <property type="entry name" value="GGDEF"/>
    <property type="match status" value="1"/>
</dbReference>
<reference evidence="4" key="1">
    <citation type="submission" date="2011-07" db="EMBL/GenBank/DDBJ databases">
        <title>Complete genome sequence of Acetobacterium woodii.</title>
        <authorList>
            <person name="Poehlein A."/>
            <person name="Schmidt S."/>
            <person name="Kaster A.-K."/>
            <person name="Goenrich M."/>
            <person name="Vollmers J."/>
            <person name="Thuermer A."/>
            <person name="Gottschalk G."/>
            <person name="Thauer R.K."/>
            <person name="Daniel R."/>
            <person name="Mueller V."/>
        </authorList>
    </citation>
    <scope>NUCLEOTIDE SEQUENCE [LARGE SCALE GENOMIC DNA]</scope>
    <source>
        <strain evidence="4">ATCC 29683 / DSM 1030 / JCM 2381 / KCTC 1655 / WB1</strain>
    </source>
</reference>
<dbReference type="eggNOG" id="COG2199">
    <property type="taxonomic scope" value="Bacteria"/>
</dbReference>
<dbReference type="Pfam" id="PF00990">
    <property type="entry name" value="GGDEF"/>
    <property type="match status" value="1"/>
</dbReference>
<keyword evidence="4" id="KW-1185">Reference proteome</keyword>
<dbReference type="Gene3D" id="3.30.450.20">
    <property type="entry name" value="PAS domain"/>
    <property type="match status" value="1"/>
</dbReference>
<proteinExistence type="predicted"/>
<organism evidence="3 4">
    <name type="scientific">Acetobacterium woodii (strain ATCC 29683 / DSM 1030 / JCM 2381 / KCTC 1655 / WB1)</name>
    <dbReference type="NCBI Taxonomy" id="931626"/>
    <lineage>
        <taxon>Bacteria</taxon>
        <taxon>Bacillati</taxon>
        <taxon>Bacillota</taxon>
        <taxon>Clostridia</taxon>
        <taxon>Eubacteriales</taxon>
        <taxon>Eubacteriaceae</taxon>
        <taxon>Acetobacterium</taxon>
    </lineage>
</organism>
<dbReference type="Proteomes" id="UP000007177">
    <property type="component" value="Chromosome"/>
</dbReference>
<dbReference type="InterPro" id="IPR043128">
    <property type="entry name" value="Rev_trsase/Diguanyl_cyclase"/>
</dbReference>
<evidence type="ECO:0000259" key="2">
    <source>
        <dbReference type="PROSITE" id="PS50887"/>
    </source>
</evidence>
<dbReference type="STRING" id="931626.Awo_c14070"/>
<dbReference type="SMART" id="SM00267">
    <property type="entry name" value="GGDEF"/>
    <property type="match status" value="1"/>
</dbReference>
<dbReference type="InterPro" id="IPR000160">
    <property type="entry name" value="GGDEF_dom"/>
</dbReference>
<dbReference type="SUPFAM" id="SSF55073">
    <property type="entry name" value="Nucleotide cyclase"/>
    <property type="match status" value="1"/>
</dbReference>
<dbReference type="OrthoDB" id="9804955at2"/>
<dbReference type="HOGENOM" id="CLU_000445_11_4_9"/>
<dbReference type="EMBL" id="CP002987">
    <property type="protein sequence ID" value="AFA48191.1"/>
    <property type="molecule type" value="Genomic_DNA"/>
</dbReference>
<dbReference type="PROSITE" id="PS50113">
    <property type="entry name" value="PAC"/>
    <property type="match status" value="1"/>
</dbReference>
<feature type="domain" description="PAC" evidence="1">
    <location>
        <begin position="89"/>
        <end position="143"/>
    </location>
</feature>
<dbReference type="InterPro" id="IPR029787">
    <property type="entry name" value="Nucleotide_cyclase"/>
</dbReference>
<evidence type="ECO:0000313" key="4">
    <source>
        <dbReference type="Proteomes" id="UP000007177"/>
    </source>
</evidence>